<dbReference type="InterPro" id="IPR002638">
    <property type="entry name" value="Quinolinate_PRibosylTrfase_C"/>
</dbReference>
<name>A0ABY9K071_9BACI</name>
<evidence type="ECO:0000259" key="11">
    <source>
        <dbReference type="Pfam" id="PF01729"/>
    </source>
</evidence>
<dbReference type="EC" id="2.4.2.19" evidence="4"/>
<dbReference type="SUPFAM" id="SSF51690">
    <property type="entry name" value="Nicotinate/Quinolinate PRTase C-terminal domain-like"/>
    <property type="match status" value="1"/>
</dbReference>
<feature type="domain" description="Quinolinate phosphoribosyl transferase C-terminal" evidence="11">
    <location>
        <begin position="109"/>
        <end position="273"/>
    </location>
</feature>
<reference evidence="13 14" key="1">
    <citation type="submission" date="2023-06" db="EMBL/GenBank/DDBJ databases">
        <title>Five Gram-positive bacteria isolated from mangrove sediments in Shenzhen, Guangdong, China.</title>
        <authorList>
            <person name="Yu S."/>
            <person name="Zheng W."/>
            <person name="Huang Y."/>
        </authorList>
    </citation>
    <scope>NUCLEOTIDE SEQUENCE [LARGE SCALE GENOMIC DNA]</scope>
    <source>
        <strain evidence="13 14">SaN35-3</strain>
    </source>
</reference>
<proteinExistence type="inferred from homology"/>
<dbReference type="CDD" id="cd01572">
    <property type="entry name" value="QPRTase"/>
    <property type="match status" value="1"/>
</dbReference>
<comment type="pathway">
    <text evidence="2">Cofactor biosynthesis; NAD(+) biosynthesis; nicotinate D-ribonucleotide from quinolinate: step 1/1.</text>
</comment>
<comment type="catalytic activity">
    <reaction evidence="9">
        <text>nicotinate beta-D-ribonucleotide + CO2 + diphosphate = quinolinate + 5-phospho-alpha-D-ribose 1-diphosphate + 2 H(+)</text>
        <dbReference type="Rhea" id="RHEA:12733"/>
        <dbReference type="ChEBI" id="CHEBI:15378"/>
        <dbReference type="ChEBI" id="CHEBI:16526"/>
        <dbReference type="ChEBI" id="CHEBI:29959"/>
        <dbReference type="ChEBI" id="CHEBI:33019"/>
        <dbReference type="ChEBI" id="CHEBI:57502"/>
        <dbReference type="ChEBI" id="CHEBI:58017"/>
        <dbReference type="EC" id="2.4.2.19"/>
    </reaction>
</comment>
<dbReference type="PANTHER" id="PTHR32179:SF3">
    <property type="entry name" value="NICOTINATE-NUCLEOTIDE PYROPHOSPHORYLASE [CARBOXYLATING]"/>
    <property type="match status" value="1"/>
</dbReference>
<dbReference type="SUPFAM" id="SSF54675">
    <property type="entry name" value="Nicotinate/Quinolinate PRTase N-terminal domain-like"/>
    <property type="match status" value="1"/>
</dbReference>
<evidence type="ECO:0000256" key="9">
    <source>
        <dbReference type="ARBA" id="ARBA00047445"/>
    </source>
</evidence>
<sequence>MNKVLMKKYLRNFFIEDIGEGDVTSESIFPFKDKSKAFMIAKENGVFSGRQVIREGYTIIDSSVEVNQLINDGEAVSKGDVIAEITGSSQSILQGERVILNLIQRMSGIATLTNKAVATTNSDHTRICDTRKTTPGLRMFEKYAVTCGGGFNHRLGLYDGVMIKDNHIAFCGSIEESVKLVRSKLGHMVKVEVEIESEPQLIEAIKSGADIIMFDNRTPEEVERFVEMTPKSITTEASGGITFENLREYGQTGVDYISLGMLTHSAKSLDISLNVNK</sequence>
<evidence type="ECO:0000256" key="1">
    <source>
        <dbReference type="ARBA" id="ARBA00003237"/>
    </source>
</evidence>
<evidence type="ECO:0000256" key="8">
    <source>
        <dbReference type="ARBA" id="ARBA00033102"/>
    </source>
</evidence>
<organism evidence="13 14">
    <name type="scientific">Bacillus carboniphilus</name>
    <dbReference type="NCBI Taxonomy" id="86663"/>
    <lineage>
        <taxon>Bacteria</taxon>
        <taxon>Bacillati</taxon>
        <taxon>Bacillota</taxon>
        <taxon>Bacilli</taxon>
        <taxon>Bacillales</taxon>
        <taxon>Bacillaceae</taxon>
        <taxon>Bacillus</taxon>
    </lineage>
</organism>
<dbReference type="RefSeq" id="WP_226542126.1">
    <property type="nucleotide sequence ID" value="NZ_CP129013.1"/>
</dbReference>
<evidence type="ECO:0000256" key="6">
    <source>
        <dbReference type="ARBA" id="ARBA00022676"/>
    </source>
</evidence>
<evidence type="ECO:0000313" key="14">
    <source>
        <dbReference type="Proteomes" id="UP001197974"/>
    </source>
</evidence>
<keyword evidence="14" id="KW-1185">Reference proteome</keyword>
<dbReference type="InterPro" id="IPR036068">
    <property type="entry name" value="Nicotinate_pribotase-like_C"/>
</dbReference>
<gene>
    <name evidence="13" type="primary">nadC</name>
    <name evidence="13" type="ORF">LC087_08235</name>
</gene>
<dbReference type="Proteomes" id="UP001197974">
    <property type="component" value="Chromosome"/>
</dbReference>
<dbReference type="Pfam" id="PF01729">
    <property type="entry name" value="QRPTase_C"/>
    <property type="match status" value="1"/>
</dbReference>
<evidence type="ECO:0000256" key="2">
    <source>
        <dbReference type="ARBA" id="ARBA00004893"/>
    </source>
</evidence>
<protein>
    <recommendedName>
        <fullName evidence="4">nicotinate-nucleotide diphosphorylase (carboxylating)</fullName>
        <ecNumber evidence="4">2.4.2.19</ecNumber>
    </recommendedName>
    <alternativeName>
        <fullName evidence="8">Quinolinate phosphoribosyltransferase [decarboxylating]</fullName>
    </alternativeName>
</protein>
<evidence type="ECO:0000256" key="7">
    <source>
        <dbReference type="ARBA" id="ARBA00022679"/>
    </source>
</evidence>
<dbReference type="InterPro" id="IPR022412">
    <property type="entry name" value="Quinolinate_PRibosylTrfase_N"/>
</dbReference>
<dbReference type="InterPro" id="IPR004393">
    <property type="entry name" value="NadC"/>
</dbReference>
<dbReference type="GO" id="GO:0004514">
    <property type="term" value="F:nicotinate-nucleotide diphosphorylase (carboxylating) activity"/>
    <property type="evidence" value="ECO:0007669"/>
    <property type="project" value="UniProtKB-EC"/>
</dbReference>
<evidence type="ECO:0000313" key="13">
    <source>
        <dbReference type="EMBL" id="WLR44070.1"/>
    </source>
</evidence>
<keyword evidence="6 10" id="KW-0328">Glycosyltransferase</keyword>
<dbReference type="InterPro" id="IPR037128">
    <property type="entry name" value="Quinolinate_PRibosylTase_N_sf"/>
</dbReference>
<dbReference type="PANTHER" id="PTHR32179">
    <property type="entry name" value="NICOTINATE-NUCLEOTIDE PYROPHOSPHORYLASE [CARBOXYLATING]"/>
    <property type="match status" value="1"/>
</dbReference>
<accession>A0ABY9K071</accession>
<keyword evidence="7 10" id="KW-0808">Transferase</keyword>
<dbReference type="InterPro" id="IPR013785">
    <property type="entry name" value="Aldolase_TIM"/>
</dbReference>
<evidence type="ECO:0000256" key="4">
    <source>
        <dbReference type="ARBA" id="ARBA00011944"/>
    </source>
</evidence>
<dbReference type="PIRSF" id="PIRSF006250">
    <property type="entry name" value="NadC_ModD"/>
    <property type="match status" value="1"/>
</dbReference>
<dbReference type="InterPro" id="IPR027277">
    <property type="entry name" value="NadC/ModD"/>
</dbReference>
<feature type="domain" description="Quinolinate phosphoribosyl transferase N-terminal" evidence="12">
    <location>
        <begin position="22"/>
        <end position="107"/>
    </location>
</feature>
<dbReference type="EMBL" id="CP129013">
    <property type="protein sequence ID" value="WLR44070.1"/>
    <property type="molecule type" value="Genomic_DNA"/>
</dbReference>
<evidence type="ECO:0000256" key="10">
    <source>
        <dbReference type="PIRNR" id="PIRNR006250"/>
    </source>
</evidence>
<dbReference type="NCBIfam" id="TIGR00078">
    <property type="entry name" value="nadC"/>
    <property type="match status" value="1"/>
</dbReference>
<comment type="similarity">
    <text evidence="3 10">Belongs to the NadC/ModD family.</text>
</comment>
<dbReference type="Gene3D" id="3.20.20.70">
    <property type="entry name" value="Aldolase class I"/>
    <property type="match status" value="1"/>
</dbReference>
<dbReference type="Pfam" id="PF02749">
    <property type="entry name" value="QRPTase_N"/>
    <property type="match status" value="1"/>
</dbReference>
<evidence type="ECO:0000259" key="12">
    <source>
        <dbReference type="Pfam" id="PF02749"/>
    </source>
</evidence>
<evidence type="ECO:0000256" key="5">
    <source>
        <dbReference type="ARBA" id="ARBA00022642"/>
    </source>
</evidence>
<comment type="function">
    <text evidence="1">Involved in the catabolism of quinolinic acid (QA).</text>
</comment>
<keyword evidence="5" id="KW-0662">Pyridine nucleotide biosynthesis</keyword>
<evidence type="ECO:0000256" key="3">
    <source>
        <dbReference type="ARBA" id="ARBA00009400"/>
    </source>
</evidence>
<dbReference type="Gene3D" id="3.90.1170.20">
    <property type="entry name" value="Quinolinate phosphoribosyl transferase, N-terminal domain"/>
    <property type="match status" value="1"/>
</dbReference>